<keyword evidence="4 5" id="KW-0067">ATP-binding</keyword>
<keyword evidence="6" id="KW-0808">Transferase</keyword>
<dbReference type="InterPro" id="IPR008271">
    <property type="entry name" value="Ser/Thr_kinase_AS"/>
</dbReference>
<dbReference type="PROSITE" id="PS00108">
    <property type="entry name" value="PROTEIN_KINASE_ST"/>
    <property type="match status" value="1"/>
</dbReference>
<reference evidence="8 9" key="1">
    <citation type="journal article" date="2020" name="Nat. Commun.">
        <title>Donkey genomes provide new insights into domestication and selection for coat color.</title>
        <authorList>
            <person name="Wang"/>
            <person name="C."/>
            <person name="Li"/>
            <person name="H."/>
            <person name="Guo"/>
            <person name="Y."/>
            <person name="Huang"/>
            <person name="J."/>
            <person name="Sun"/>
            <person name="Y."/>
            <person name="Min"/>
            <person name="J."/>
            <person name="Wang"/>
            <person name="J."/>
            <person name="Fang"/>
            <person name="X."/>
            <person name="Zhao"/>
            <person name="Z."/>
            <person name="Wang"/>
            <person name="S."/>
            <person name="Zhang"/>
            <person name="Y."/>
            <person name="Liu"/>
            <person name="Q."/>
            <person name="Jiang"/>
            <person name="Q."/>
            <person name="Wang"/>
            <person name="X."/>
            <person name="Guo"/>
            <person name="Y."/>
            <person name="Yang"/>
            <person name="C."/>
            <person name="Wang"/>
            <person name="Y."/>
            <person name="Tian"/>
            <person name="F."/>
            <person name="Zhuang"/>
            <person name="G."/>
            <person name="Fan"/>
            <person name="Y."/>
            <person name="Gao"/>
            <person name="Q."/>
            <person name="Li"/>
            <person name="Y."/>
            <person name="Ju"/>
            <person name="Z."/>
            <person name="Li"/>
            <person name="J."/>
            <person name="Li"/>
            <person name="R."/>
            <person name="Hou"/>
            <person name="M."/>
            <person name="Yang"/>
            <person name="G."/>
            <person name="Liu"/>
            <person name="G."/>
            <person name="Liu"/>
            <person name="W."/>
            <person name="Guo"/>
            <person name="J."/>
            <person name="Pan"/>
            <person name="S."/>
            <person name="Fan"/>
            <person name="G."/>
            <person name="Zhang"/>
            <person name="W."/>
            <person name="Zhang"/>
            <person name="R."/>
            <person name="Yu"/>
            <person name="J."/>
            <person name="Zhang"/>
            <person name="X."/>
            <person name="Yin"/>
            <person name="Q."/>
            <person name="Ji"/>
            <person name="C."/>
            <person name="Jin"/>
            <person name="Y."/>
            <person name="Yue"/>
            <person name="G."/>
            <person name="Liu"/>
            <person name="M."/>
            <person name="Xu"/>
            <person name="J."/>
            <person name="Liu"/>
            <person name="S."/>
            <person name="Jordana"/>
            <person name="J."/>
            <person name="Noce"/>
            <person name="A."/>
            <person name="Amills"/>
            <person name="M."/>
            <person name="Wu"/>
            <person name="D.D."/>
            <person name="Li"/>
            <person name="S."/>
            <person name="Zhou"/>
            <person name="X. and Zhong"/>
            <person name="J."/>
        </authorList>
    </citation>
    <scope>NUCLEOTIDE SEQUENCE [LARGE SCALE GENOMIC DNA]</scope>
</reference>
<dbReference type="FunFam" id="1.10.510.10:FF:001117">
    <property type="entry name" value="MOK protein kinase"/>
    <property type="match status" value="1"/>
</dbReference>
<dbReference type="InterPro" id="IPR000719">
    <property type="entry name" value="Prot_kinase_dom"/>
</dbReference>
<comment type="cofactor">
    <cofactor evidence="1">
        <name>Mg(2+)</name>
        <dbReference type="ChEBI" id="CHEBI:18420"/>
    </cofactor>
</comment>
<dbReference type="GO" id="GO:0005524">
    <property type="term" value="F:ATP binding"/>
    <property type="evidence" value="ECO:0007669"/>
    <property type="project" value="UniProtKB-UniRule"/>
</dbReference>
<dbReference type="SMART" id="SM00220">
    <property type="entry name" value="S_TKc"/>
    <property type="match status" value="1"/>
</dbReference>
<dbReference type="PANTHER" id="PTHR24055">
    <property type="entry name" value="MITOGEN-ACTIVATED PROTEIN KINASE"/>
    <property type="match status" value="1"/>
</dbReference>
<dbReference type="Gene3D" id="3.30.200.20">
    <property type="entry name" value="Phosphorylase Kinase, domain 1"/>
    <property type="match status" value="1"/>
</dbReference>
<accession>A0A9L0KF16</accession>
<dbReference type="CDD" id="cd07831">
    <property type="entry name" value="STKc_MOK"/>
    <property type="match status" value="1"/>
</dbReference>
<comment type="similarity">
    <text evidence="6">Belongs to the protein kinase superfamily.</text>
</comment>
<dbReference type="Ensembl" id="ENSEAST00005040006.1">
    <property type="protein sequence ID" value="ENSEASP00005061147.1"/>
    <property type="gene ID" value="ENSEASG00005003975.2"/>
</dbReference>
<dbReference type="AlphaFoldDB" id="A0A9L0KF16"/>
<evidence type="ECO:0000256" key="2">
    <source>
        <dbReference type="ARBA" id="ARBA00022553"/>
    </source>
</evidence>
<dbReference type="Pfam" id="PF00069">
    <property type="entry name" value="Pkinase"/>
    <property type="match status" value="1"/>
</dbReference>
<organism evidence="8 9">
    <name type="scientific">Equus asinus</name>
    <name type="common">Donkey</name>
    <name type="synonym">Equus africanus asinus</name>
    <dbReference type="NCBI Taxonomy" id="9793"/>
    <lineage>
        <taxon>Eukaryota</taxon>
        <taxon>Metazoa</taxon>
        <taxon>Chordata</taxon>
        <taxon>Craniata</taxon>
        <taxon>Vertebrata</taxon>
        <taxon>Euteleostomi</taxon>
        <taxon>Mammalia</taxon>
        <taxon>Eutheria</taxon>
        <taxon>Laurasiatheria</taxon>
        <taxon>Perissodactyla</taxon>
        <taxon>Equidae</taxon>
        <taxon>Equus</taxon>
    </lineage>
</organism>
<reference evidence="8" key="3">
    <citation type="submission" date="2025-09" db="UniProtKB">
        <authorList>
            <consortium name="Ensembl"/>
        </authorList>
    </citation>
    <scope>IDENTIFICATION</scope>
</reference>
<dbReference type="Gene3D" id="1.10.510.10">
    <property type="entry name" value="Transferase(Phosphotransferase) domain 1"/>
    <property type="match status" value="1"/>
</dbReference>
<gene>
    <name evidence="8" type="primary">MOK</name>
</gene>
<evidence type="ECO:0000313" key="8">
    <source>
        <dbReference type="Ensembl" id="ENSEASP00005061147.1"/>
    </source>
</evidence>
<evidence type="ECO:0000256" key="1">
    <source>
        <dbReference type="ARBA" id="ARBA00001946"/>
    </source>
</evidence>
<feature type="binding site" evidence="5">
    <location>
        <position position="33"/>
    </location>
    <ligand>
        <name>ATP</name>
        <dbReference type="ChEBI" id="CHEBI:30616"/>
    </ligand>
</feature>
<proteinExistence type="inferred from homology"/>
<keyword evidence="6" id="KW-0418">Kinase</keyword>
<keyword evidence="2" id="KW-0597">Phosphoprotein</keyword>
<protein>
    <submittedName>
        <fullName evidence="8">MOK protein kinase</fullName>
    </submittedName>
</protein>
<dbReference type="GO" id="GO:0004674">
    <property type="term" value="F:protein serine/threonine kinase activity"/>
    <property type="evidence" value="ECO:0007669"/>
    <property type="project" value="UniProtKB-KW"/>
</dbReference>
<evidence type="ECO:0000256" key="3">
    <source>
        <dbReference type="ARBA" id="ARBA00022741"/>
    </source>
</evidence>
<keyword evidence="9" id="KW-1185">Reference proteome</keyword>
<feature type="domain" description="Protein kinase" evidence="7">
    <location>
        <begin position="4"/>
        <end position="261"/>
    </location>
</feature>
<keyword evidence="3 5" id="KW-0547">Nucleotide-binding</keyword>
<dbReference type="InterPro" id="IPR011009">
    <property type="entry name" value="Kinase-like_dom_sf"/>
</dbReference>
<evidence type="ECO:0000259" key="7">
    <source>
        <dbReference type="PROSITE" id="PS50011"/>
    </source>
</evidence>
<keyword evidence="6" id="KW-0723">Serine/threonine-protein kinase</keyword>
<evidence type="ECO:0000256" key="4">
    <source>
        <dbReference type="ARBA" id="ARBA00022840"/>
    </source>
</evidence>
<reference evidence="8" key="2">
    <citation type="submission" date="2025-08" db="UniProtKB">
        <authorList>
            <consortium name="Ensembl"/>
        </authorList>
    </citation>
    <scope>IDENTIFICATION</scope>
</reference>
<dbReference type="GeneTree" id="ENSGT00940000159582"/>
<dbReference type="PROSITE" id="PS50011">
    <property type="entry name" value="PROTEIN_KINASE_DOM"/>
    <property type="match status" value="1"/>
</dbReference>
<dbReference type="SUPFAM" id="SSF56112">
    <property type="entry name" value="Protein kinase-like (PK-like)"/>
    <property type="match status" value="1"/>
</dbReference>
<evidence type="ECO:0000313" key="9">
    <source>
        <dbReference type="Proteomes" id="UP000694387"/>
    </source>
</evidence>
<evidence type="ECO:0000256" key="5">
    <source>
        <dbReference type="PROSITE-ProRule" id="PRU10141"/>
    </source>
</evidence>
<dbReference type="InterPro" id="IPR017441">
    <property type="entry name" value="Protein_kinase_ATP_BS"/>
</dbReference>
<dbReference type="InterPro" id="IPR050117">
    <property type="entry name" value="MAPK"/>
</dbReference>
<dbReference type="PROSITE" id="PS00107">
    <property type="entry name" value="PROTEIN_KINASE_ATP"/>
    <property type="match status" value="1"/>
</dbReference>
<evidence type="ECO:0000256" key="6">
    <source>
        <dbReference type="RuleBase" id="RU000304"/>
    </source>
</evidence>
<name>A0A9L0KF16_EQUAS</name>
<sequence>MKNYKAVGKIGEGTFSEVMKMQSLRDGNYYACKQMKQHFESIEQVNNLREIQALRRLNPHPNILTLHEVVFDRKSGSLALICELMDMNIYELIRGRRHPLSEKKIMRYMYQLCASLDHMHRNGIFHRDVKPENILIKQDVLKLGDFGSCRSVYSKQPYTEYISTRWYRAPECLLTDGFYTYKMDLWSAGCVFYEITSLQPLFPGANELDQISKIHEVIGTPAEKTLTKFKQATEKQSLTSHRKAFLPERPVAPQLLSNNWQISKEGRKQPLSVTPCSELWMQQGSFAEICTPVSTTCLMAPLGSLKGKMFEPHLLIFPPRLAFLPAPSLPDGGSSPPAAQALNRGHPAPLALASLVLPPNCRPCSAFPPSASDACLTSSLLLAPHQRPPAIRAEAHAVCNQLGFVVQKVCHKPLF</sequence>
<dbReference type="Proteomes" id="UP000694387">
    <property type="component" value="Chromosome 7"/>
</dbReference>
<dbReference type="FunFam" id="3.30.200.20:FF:000271">
    <property type="entry name" value="MAPK/MAK/MRK overlapping kinase"/>
    <property type="match status" value="1"/>
</dbReference>